<accession>A0A0C3M4H8</accession>
<evidence type="ECO:0000313" key="2">
    <source>
        <dbReference type="Proteomes" id="UP000054248"/>
    </source>
</evidence>
<dbReference type="STRING" id="1051891.A0A0C3M4H8"/>
<dbReference type="Proteomes" id="UP000054248">
    <property type="component" value="Unassembled WGS sequence"/>
</dbReference>
<dbReference type="HOGENOM" id="CLU_056788_9_2_1"/>
<dbReference type="InterPro" id="IPR009057">
    <property type="entry name" value="Homeodomain-like_sf"/>
</dbReference>
<feature type="non-terminal residue" evidence="1">
    <location>
        <position position="90"/>
    </location>
</feature>
<keyword evidence="2" id="KW-1185">Reference proteome</keyword>
<name>A0A0C3M4H8_9AGAM</name>
<dbReference type="SUPFAM" id="SSF46689">
    <property type="entry name" value="Homeodomain-like"/>
    <property type="match status" value="1"/>
</dbReference>
<dbReference type="OrthoDB" id="3203937at2759"/>
<protein>
    <recommendedName>
        <fullName evidence="3">Winged helix-turn helix domain-containing protein</fullName>
    </recommendedName>
</protein>
<feature type="non-terminal residue" evidence="1">
    <location>
        <position position="1"/>
    </location>
</feature>
<organism evidence="1 2">
    <name type="scientific">Tulasnella calospora MUT 4182</name>
    <dbReference type="NCBI Taxonomy" id="1051891"/>
    <lineage>
        <taxon>Eukaryota</taxon>
        <taxon>Fungi</taxon>
        <taxon>Dikarya</taxon>
        <taxon>Basidiomycota</taxon>
        <taxon>Agaricomycotina</taxon>
        <taxon>Agaricomycetes</taxon>
        <taxon>Cantharellales</taxon>
        <taxon>Tulasnellaceae</taxon>
        <taxon>Tulasnella</taxon>
    </lineage>
</organism>
<reference evidence="1 2" key="1">
    <citation type="submission" date="2014-04" db="EMBL/GenBank/DDBJ databases">
        <authorList>
            <consortium name="DOE Joint Genome Institute"/>
            <person name="Kuo A."/>
            <person name="Girlanda M."/>
            <person name="Perotto S."/>
            <person name="Kohler A."/>
            <person name="Nagy L.G."/>
            <person name="Floudas D."/>
            <person name="Copeland A."/>
            <person name="Barry K.W."/>
            <person name="Cichocki N."/>
            <person name="Veneault-Fourrey C."/>
            <person name="LaButti K."/>
            <person name="Lindquist E.A."/>
            <person name="Lipzen A."/>
            <person name="Lundell T."/>
            <person name="Morin E."/>
            <person name="Murat C."/>
            <person name="Sun H."/>
            <person name="Tunlid A."/>
            <person name="Henrissat B."/>
            <person name="Grigoriev I.V."/>
            <person name="Hibbett D.S."/>
            <person name="Martin F."/>
            <person name="Nordberg H.P."/>
            <person name="Cantor M.N."/>
            <person name="Hua S.X."/>
        </authorList>
    </citation>
    <scope>NUCLEOTIDE SEQUENCE [LARGE SCALE GENOMIC DNA]</scope>
    <source>
        <strain evidence="1 2">MUT 4182</strain>
    </source>
</reference>
<dbReference type="AlphaFoldDB" id="A0A0C3M4H8"/>
<reference evidence="2" key="2">
    <citation type="submission" date="2015-01" db="EMBL/GenBank/DDBJ databases">
        <title>Evolutionary Origins and Diversification of the Mycorrhizal Mutualists.</title>
        <authorList>
            <consortium name="DOE Joint Genome Institute"/>
            <consortium name="Mycorrhizal Genomics Consortium"/>
            <person name="Kohler A."/>
            <person name="Kuo A."/>
            <person name="Nagy L.G."/>
            <person name="Floudas D."/>
            <person name="Copeland A."/>
            <person name="Barry K.W."/>
            <person name="Cichocki N."/>
            <person name="Veneault-Fourrey C."/>
            <person name="LaButti K."/>
            <person name="Lindquist E.A."/>
            <person name="Lipzen A."/>
            <person name="Lundell T."/>
            <person name="Morin E."/>
            <person name="Murat C."/>
            <person name="Riley R."/>
            <person name="Ohm R."/>
            <person name="Sun H."/>
            <person name="Tunlid A."/>
            <person name="Henrissat B."/>
            <person name="Grigoriev I.V."/>
            <person name="Hibbett D.S."/>
            <person name="Martin F."/>
        </authorList>
    </citation>
    <scope>NUCLEOTIDE SEQUENCE [LARGE SCALE GENOMIC DNA]</scope>
    <source>
        <strain evidence="2">MUT 4182</strain>
    </source>
</reference>
<gene>
    <name evidence="1" type="ORF">M407DRAFT_45336</name>
</gene>
<proteinExistence type="predicted"/>
<evidence type="ECO:0000313" key="1">
    <source>
        <dbReference type="EMBL" id="KIO28587.1"/>
    </source>
</evidence>
<sequence>TGVPPRTIGAIRKRFLATGDPTLPKSDPRLIGRKRILSKTDLDFIQASIQKRPDVYLYELARDLRDICGVDVSEPSVWRALRRCGYTRKQ</sequence>
<dbReference type="EMBL" id="KN822993">
    <property type="protein sequence ID" value="KIO28587.1"/>
    <property type="molecule type" value="Genomic_DNA"/>
</dbReference>
<evidence type="ECO:0008006" key="3">
    <source>
        <dbReference type="Google" id="ProtNLM"/>
    </source>
</evidence>